<dbReference type="AlphaFoldDB" id="A0A1I3Y6N1"/>
<reference evidence="2 3" key="1">
    <citation type="submission" date="2016-10" db="EMBL/GenBank/DDBJ databases">
        <authorList>
            <person name="de Groot N.N."/>
        </authorList>
    </citation>
    <scope>NUCLEOTIDE SEQUENCE [LARGE SCALE GENOMIC DNA]</scope>
    <source>
        <strain evidence="2 3">NE2</strain>
    </source>
</reference>
<proteinExistence type="predicted"/>
<dbReference type="PROSITE" id="PS51257">
    <property type="entry name" value="PROKAR_LIPOPROTEIN"/>
    <property type="match status" value="1"/>
</dbReference>
<keyword evidence="3" id="KW-1185">Reference proteome</keyword>
<feature type="signal peptide" evidence="1">
    <location>
        <begin position="1"/>
        <end position="22"/>
    </location>
</feature>
<gene>
    <name evidence="2" type="ORF">SAMN05444581_10542</name>
</gene>
<dbReference type="OrthoDB" id="8447814at2"/>
<sequence>MKTSSLCLFSAPFLLTAAIATSGCDKAPAAQTAINYSQAALCKSYNTAHGPVTAPADQAFAIFKIANIDNTKTAKFFFFDPSMFYVDQSTPAQKAGKVIDMNRKLATMDAKSAPAGSNAPPKGQIPKGGAMDVNAYTVALVGTNNPSGGPEAKQYDFDLVYDDWSPEYQSYREGFVSKVLLNKTNPAGSTYSVTADCGTIALN</sequence>
<dbReference type="EMBL" id="FOSN01000005">
    <property type="protein sequence ID" value="SFK27433.1"/>
    <property type="molecule type" value="Genomic_DNA"/>
</dbReference>
<protein>
    <submittedName>
        <fullName evidence="2">Uncharacterized protein</fullName>
    </submittedName>
</protein>
<name>A0A1I3Y6N1_9HYPH</name>
<dbReference type="RefSeq" id="WP_139223545.1">
    <property type="nucleotide sequence ID" value="NZ_FOSN01000005.1"/>
</dbReference>
<evidence type="ECO:0000313" key="3">
    <source>
        <dbReference type="Proteomes" id="UP000198755"/>
    </source>
</evidence>
<feature type="chain" id="PRO_5011606942" evidence="1">
    <location>
        <begin position="23"/>
        <end position="203"/>
    </location>
</feature>
<accession>A0A1I3Y6N1</accession>
<evidence type="ECO:0000313" key="2">
    <source>
        <dbReference type="EMBL" id="SFK27433.1"/>
    </source>
</evidence>
<evidence type="ECO:0000256" key="1">
    <source>
        <dbReference type="SAM" id="SignalP"/>
    </source>
</evidence>
<dbReference type="Proteomes" id="UP000198755">
    <property type="component" value="Unassembled WGS sequence"/>
</dbReference>
<dbReference type="STRING" id="1612308.SAMN05444581_10542"/>
<organism evidence="2 3">
    <name type="scientific">Methylocapsa palsarum</name>
    <dbReference type="NCBI Taxonomy" id="1612308"/>
    <lineage>
        <taxon>Bacteria</taxon>
        <taxon>Pseudomonadati</taxon>
        <taxon>Pseudomonadota</taxon>
        <taxon>Alphaproteobacteria</taxon>
        <taxon>Hyphomicrobiales</taxon>
        <taxon>Beijerinckiaceae</taxon>
        <taxon>Methylocapsa</taxon>
    </lineage>
</organism>
<keyword evidence="1" id="KW-0732">Signal</keyword>